<dbReference type="RefSeq" id="WP_377302787.1">
    <property type="nucleotide sequence ID" value="NZ_CP180191.1"/>
</dbReference>
<sequence>MAETSTKPYLIRAIHDWCTDNGYTPYLAVSVNERTQVPREYVRNGEIVLNAGVMATNRLNLGNDFIEFEARFNGVVRAVMVPVEQVTAIYARETGHGMAFDVAKPLAEPETSRIELADHAAGDSDEQTHRHTSARLSPVPAAGSAPGPQPLPAPTPRDAATEGDEPPPSSPKGRPTLTRIK</sequence>
<feature type="region of interest" description="Disordered" evidence="1">
    <location>
        <begin position="119"/>
        <end position="181"/>
    </location>
</feature>
<protein>
    <submittedName>
        <fullName evidence="2">ClpXP protease specificity-enhancing factor</fullName>
    </submittedName>
</protein>
<keyword evidence="2" id="KW-0645">Protease</keyword>
<dbReference type="PANTHER" id="PTHR37486:SF1">
    <property type="entry name" value="STRINGENT STARVATION PROTEIN B"/>
    <property type="match status" value="1"/>
</dbReference>
<proteinExistence type="predicted"/>
<dbReference type="Gene3D" id="2.30.30.220">
    <property type="entry name" value="SspB-like"/>
    <property type="match status" value="1"/>
</dbReference>
<evidence type="ECO:0000313" key="2">
    <source>
        <dbReference type="EMBL" id="MFC3147562.1"/>
    </source>
</evidence>
<comment type="caution">
    <text evidence="2">The sequence shown here is derived from an EMBL/GenBank/DDBJ whole genome shotgun (WGS) entry which is preliminary data.</text>
</comment>
<dbReference type="GO" id="GO:0006508">
    <property type="term" value="P:proteolysis"/>
    <property type="evidence" value="ECO:0007669"/>
    <property type="project" value="UniProtKB-KW"/>
</dbReference>
<name>A0ABV7H6C6_9BURK</name>
<dbReference type="SUPFAM" id="SSF101738">
    <property type="entry name" value="SspB-like"/>
    <property type="match status" value="1"/>
</dbReference>
<keyword evidence="2" id="KW-0378">Hydrolase</keyword>
<organism evidence="2 3">
    <name type="scientific">Piscinibacterium candidicorallinum</name>
    <dbReference type="NCBI Taxonomy" id="1793872"/>
    <lineage>
        <taxon>Bacteria</taxon>
        <taxon>Pseudomonadati</taxon>
        <taxon>Pseudomonadota</taxon>
        <taxon>Betaproteobacteria</taxon>
        <taxon>Burkholderiales</taxon>
        <taxon>Piscinibacterium</taxon>
    </lineage>
</organism>
<dbReference type="NCBIfam" id="NF008769">
    <property type="entry name" value="PRK11798.2-5"/>
    <property type="match status" value="1"/>
</dbReference>
<dbReference type="Pfam" id="PF04386">
    <property type="entry name" value="SspB"/>
    <property type="match status" value="1"/>
</dbReference>
<evidence type="ECO:0000256" key="1">
    <source>
        <dbReference type="SAM" id="MobiDB-lite"/>
    </source>
</evidence>
<accession>A0ABV7H6C6</accession>
<dbReference type="InterPro" id="IPR007481">
    <property type="entry name" value="SspB"/>
</dbReference>
<evidence type="ECO:0000313" key="3">
    <source>
        <dbReference type="Proteomes" id="UP001595556"/>
    </source>
</evidence>
<dbReference type="GO" id="GO:0008233">
    <property type="term" value="F:peptidase activity"/>
    <property type="evidence" value="ECO:0007669"/>
    <property type="project" value="UniProtKB-KW"/>
</dbReference>
<dbReference type="EMBL" id="JBHRTI010000004">
    <property type="protein sequence ID" value="MFC3147562.1"/>
    <property type="molecule type" value="Genomic_DNA"/>
</dbReference>
<gene>
    <name evidence="2" type="ORF">ACFOEN_07905</name>
</gene>
<dbReference type="InterPro" id="IPR036760">
    <property type="entry name" value="SspB-like_sf"/>
</dbReference>
<feature type="compositionally biased region" description="Low complexity" evidence="1">
    <location>
        <begin position="136"/>
        <end position="146"/>
    </location>
</feature>
<feature type="compositionally biased region" description="Basic and acidic residues" evidence="1">
    <location>
        <begin position="119"/>
        <end position="129"/>
    </location>
</feature>
<reference evidence="3" key="1">
    <citation type="journal article" date="2019" name="Int. J. Syst. Evol. Microbiol.">
        <title>The Global Catalogue of Microorganisms (GCM) 10K type strain sequencing project: providing services to taxonomists for standard genome sequencing and annotation.</title>
        <authorList>
            <consortium name="The Broad Institute Genomics Platform"/>
            <consortium name="The Broad Institute Genome Sequencing Center for Infectious Disease"/>
            <person name="Wu L."/>
            <person name="Ma J."/>
        </authorList>
    </citation>
    <scope>NUCLEOTIDE SEQUENCE [LARGE SCALE GENOMIC DNA]</scope>
    <source>
        <strain evidence="3">KCTC 52168</strain>
    </source>
</reference>
<dbReference type="PANTHER" id="PTHR37486">
    <property type="entry name" value="STRINGENT STARVATION PROTEIN B"/>
    <property type="match status" value="1"/>
</dbReference>
<keyword evidence="3" id="KW-1185">Reference proteome</keyword>
<dbReference type="Proteomes" id="UP001595556">
    <property type="component" value="Unassembled WGS sequence"/>
</dbReference>